<dbReference type="KEGG" id="str:Sterm_2452"/>
<dbReference type="SMART" id="SM00079">
    <property type="entry name" value="PBPe"/>
    <property type="match status" value="1"/>
</dbReference>
<name>D1ALG2_SEBTE</name>
<comment type="subcellular location">
    <subcellularLocation>
        <location evidence="1">Cell envelope</location>
    </subcellularLocation>
</comment>
<dbReference type="GO" id="GO:0015276">
    <property type="term" value="F:ligand-gated monoatomic ion channel activity"/>
    <property type="evidence" value="ECO:0007669"/>
    <property type="project" value="InterPro"/>
</dbReference>
<evidence type="ECO:0000259" key="7">
    <source>
        <dbReference type="SMART" id="SM00079"/>
    </source>
</evidence>
<proteinExistence type="inferred from homology"/>
<protein>
    <submittedName>
        <fullName evidence="8">Extracellular solute-binding protein family 3</fullName>
    </submittedName>
</protein>
<reference evidence="8 9" key="2">
    <citation type="journal article" date="2010" name="Stand. Genomic Sci.">
        <title>Complete genome sequence of Sebaldella termitidis type strain (NCTC 11300).</title>
        <authorList>
            <person name="Harmon-Smith M."/>
            <person name="Celia L."/>
            <person name="Chertkov O."/>
            <person name="Lapidus A."/>
            <person name="Copeland A."/>
            <person name="Glavina Del Rio T."/>
            <person name="Nolan M."/>
            <person name="Lucas S."/>
            <person name="Tice H."/>
            <person name="Cheng J.F."/>
            <person name="Han C."/>
            <person name="Detter J.C."/>
            <person name="Bruce D."/>
            <person name="Goodwin L."/>
            <person name="Pitluck S."/>
            <person name="Pati A."/>
            <person name="Liolios K."/>
            <person name="Ivanova N."/>
            <person name="Mavromatis K."/>
            <person name="Mikhailova N."/>
            <person name="Chen A."/>
            <person name="Palaniappan K."/>
            <person name="Land M."/>
            <person name="Hauser L."/>
            <person name="Chang Y.J."/>
            <person name="Jeffries C.D."/>
            <person name="Brettin T."/>
            <person name="Goker M."/>
            <person name="Beck B."/>
            <person name="Bristow J."/>
            <person name="Eisen J.A."/>
            <person name="Markowitz V."/>
            <person name="Hugenholtz P."/>
            <person name="Kyrpides N.C."/>
            <person name="Klenk H.P."/>
            <person name="Chen F."/>
        </authorList>
    </citation>
    <scope>NUCLEOTIDE SEQUENCE [LARGE SCALE GENOMIC DNA]</scope>
    <source>
        <strain evidence="9">ATCC 33386 / NCTC 11300</strain>
    </source>
</reference>
<dbReference type="PANTHER" id="PTHR35936:SF17">
    <property type="entry name" value="ARGININE-BINDING EXTRACELLULAR PROTEIN ARTP"/>
    <property type="match status" value="1"/>
</dbReference>
<gene>
    <name evidence="8" type="ordered locus">Sterm_2452</name>
</gene>
<dbReference type="PROSITE" id="PS51257">
    <property type="entry name" value="PROKAR_LIPOPROTEIN"/>
    <property type="match status" value="1"/>
</dbReference>
<comment type="similarity">
    <text evidence="2 4">Belongs to the bacterial solute-binding protein 3 family.</text>
</comment>
<evidence type="ECO:0000313" key="8">
    <source>
        <dbReference type="EMBL" id="ACZ09305.1"/>
    </source>
</evidence>
<dbReference type="STRING" id="526218.Sterm_2452"/>
<dbReference type="InterPro" id="IPR001638">
    <property type="entry name" value="Solute-binding_3/MltF_N"/>
</dbReference>
<feature type="signal peptide" evidence="5">
    <location>
        <begin position="1"/>
        <end position="25"/>
    </location>
</feature>
<dbReference type="AlphaFoldDB" id="D1ALG2"/>
<feature type="chain" id="PRO_5003020896" evidence="5">
    <location>
        <begin position="26"/>
        <end position="259"/>
    </location>
</feature>
<dbReference type="GO" id="GO:0030313">
    <property type="term" value="C:cell envelope"/>
    <property type="evidence" value="ECO:0007669"/>
    <property type="project" value="UniProtKB-SubCell"/>
</dbReference>
<evidence type="ECO:0000256" key="5">
    <source>
        <dbReference type="SAM" id="SignalP"/>
    </source>
</evidence>
<dbReference type="InterPro" id="IPR001320">
    <property type="entry name" value="Iontro_rcpt_C"/>
</dbReference>
<evidence type="ECO:0000313" key="9">
    <source>
        <dbReference type="Proteomes" id="UP000000845"/>
    </source>
</evidence>
<dbReference type="eggNOG" id="COG0834">
    <property type="taxonomic scope" value="Bacteria"/>
</dbReference>
<feature type="domain" description="Ionotropic glutamate receptor C-terminal" evidence="7">
    <location>
        <begin position="40"/>
        <end position="257"/>
    </location>
</feature>
<dbReference type="Gene3D" id="3.40.190.10">
    <property type="entry name" value="Periplasmic binding protein-like II"/>
    <property type="match status" value="2"/>
</dbReference>
<dbReference type="SUPFAM" id="SSF53850">
    <property type="entry name" value="Periplasmic binding protein-like II"/>
    <property type="match status" value="1"/>
</dbReference>
<dbReference type="PANTHER" id="PTHR35936">
    <property type="entry name" value="MEMBRANE-BOUND LYTIC MUREIN TRANSGLYCOSYLASE F"/>
    <property type="match status" value="1"/>
</dbReference>
<dbReference type="Proteomes" id="UP000000845">
    <property type="component" value="Chromosome"/>
</dbReference>
<keyword evidence="9" id="KW-1185">Reference proteome</keyword>
<evidence type="ECO:0000256" key="2">
    <source>
        <dbReference type="ARBA" id="ARBA00010333"/>
    </source>
</evidence>
<accession>D1ALG2</accession>
<keyword evidence="3 5" id="KW-0732">Signal</keyword>
<organism evidence="8 9">
    <name type="scientific">Sebaldella termitidis (strain ATCC 33386 / NCTC 11300)</name>
    <dbReference type="NCBI Taxonomy" id="526218"/>
    <lineage>
        <taxon>Bacteria</taxon>
        <taxon>Fusobacteriati</taxon>
        <taxon>Fusobacteriota</taxon>
        <taxon>Fusobacteriia</taxon>
        <taxon>Fusobacteriales</taxon>
        <taxon>Leptotrichiaceae</taxon>
        <taxon>Sebaldella</taxon>
    </lineage>
</organism>
<dbReference type="GO" id="GO:0016020">
    <property type="term" value="C:membrane"/>
    <property type="evidence" value="ECO:0007669"/>
    <property type="project" value="InterPro"/>
</dbReference>
<evidence type="ECO:0000259" key="6">
    <source>
        <dbReference type="SMART" id="SM00062"/>
    </source>
</evidence>
<dbReference type="EMBL" id="CP001739">
    <property type="protein sequence ID" value="ACZ09305.1"/>
    <property type="molecule type" value="Genomic_DNA"/>
</dbReference>
<dbReference type="RefSeq" id="WP_012861899.1">
    <property type="nucleotide sequence ID" value="NC_013517.1"/>
</dbReference>
<evidence type="ECO:0000256" key="1">
    <source>
        <dbReference type="ARBA" id="ARBA00004196"/>
    </source>
</evidence>
<dbReference type="SMART" id="SM00062">
    <property type="entry name" value="PBPb"/>
    <property type="match status" value="1"/>
</dbReference>
<dbReference type="PROSITE" id="PS01039">
    <property type="entry name" value="SBP_BACTERIAL_3"/>
    <property type="match status" value="1"/>
</dbReference>
<dbReference type="InterPro" id="IPR018313">
    <property type="entry name" value="SBP_3_CS"/>
</dbReference>
<evidence type="ECO:0000256" key="4">
    <source>
        <dbReference type="RuleBase" id="RU003744"/>
    </source>
</evidence>
<evidence type="ECO:0000256" key="3">
    <source>
        <dbReference type="ARBA" id="ARBA00022729"/>
    </source>
</evidence>
<feature type="domain" description="Solute-binding protein family 3/N-terminal" evidence="6">
    <location>
        <begin position="40"/>
        <end position="259"/>
    </location>
</feature>
<dbReference type="HOGENOM" id="CLU_019602_18_2_0"/>
<dbReference type="Pfam" id="PF00497">
    <property type="entry name" value="SBP_bac_3"/>
    <property type="match status" value="1"/>
</dbReference>
<sequence length="259" mass="28727">MKKTLFLLSLMLLFVLSCGSKNETAAADGGEKPAEGQEKVLRVGTNPEFKPFEYVGEGGKTEGFDIDLMNMIGEELGYKIEWKTMAFDGLIPALKNNEIDAIIAGMSVTEERKAAVDFSDEYYISKFAYVRLKGDTSLNSIDDMKDKRLGAQLGTIQEQEAKKISEKTVVNEAITSLILELKNKNLDALVLEDVVASAYVSENPELEIFATKDMTDNGGTAIAFDKGKNPELIKQVNETIIKLKENGKYDELLKKYNLK</sequence>
<dbReference type="CDD" id="cd13624">
    <property type="entry name" value="PBP2_Arg_Lys_His"/>
    <property type="match status" value="1"/>
</dbReference>
<reference evidence="9" key="1">
    <citation type="submission" date="2009-09" db="EMBL/GenBank/DDBJ databases">
        <title>The complete chromosome of Sebaldella termitidis ATCC 33386.</title>
        <authorList>
            <consortium name="US DOE Joint Genome Institute (JGI-PGF)"/>
            <person name="Lucas S."/>
            <person name="Copeland A."/>
            <person name="Lapidus A."/>
            <person name="Glavina del Rio T."/>
            <person name="Dalin E."/>
            <person name="Tice H."/>
            <person name="Bruce D."/>
            <person name="Goodwin L."/>
            <person name="Pitluck S."/>
            <person name="Kyrpides N."/>
            <person name="Mavromatis K."/>
            <person name="Ivanova N."/>
            <person name="Mikhailova N."/>
            <person name="Sims D."/>
            <person name="Meincke L."/>
            <person name="Brettin T."/>
            <person name="Detter J.C."/>
            <person name="Han C."/>
            <person name="Larimer F."/>
            <person name="Land M."/>
            <person name="Hauser L."/>
            <person name="Markowitz V."/>
            <person name="Cheng J.F."/>
            <person name="Hugenholtz P."/>
            <person name="Woyke T."/>
            <person name="Wu D."/>
            <person name="Eisen J.A."/>
        </authorList>
    </citation>
    <scope>NUCLEOTIDE SEQUENCE [LARGE SCALE GENOMIC DNA]</scope>
    <source>
        <strain evidence="9">ATCC 33386 / NCTC 11300</strain>
    </source>
</reference>